<evidence type="ECO:0000313" key="2">
    <source>
        <dbReference type="EMBL" id="GEU38242.1"/>
    </source>
</evidence>
<dbReference type="EMBL" id="BKCJ010001029">
    <property type="protein sequence ID" value="GEU38242.1"/>
    <property type="molecule type" value="Genomic_DNA"/>
</dbReference>
<evidence type="ECO:0008006" key="3">
    <source>
        <dbReference type="Google" id="ProtNLM"/>
    </source>
</evidence>
<feature type="region of interest" description="Disordered" evidence="1">
    <location>
        <begin position="417"/>
        <end position="453"/>
    </location>
</feature>
<name>A0A6L2JNL6_TANCI</name>
<comment type="caution">
    <text evidence="2">The sequence shown here is derived from an EMBL/GenBank/DDBJ whole genome shotgun (WGS) entry which is preliminary data.</text>
</comment>
<evidence type="ECO:0000256" key="1">
    <source>
        <dbReference type="SAM" id="MobiDB-lite"/>
    </source>
</evidence>
<feature type="non-terminal residue" evidence="2">
    <location>
        <position position="453"/>
    </location>
</feature>
<sequence>MLRQRVKQREQAANLAVQKKQEEQTAQSFTPYWNLSMIDDEKVLQAREKFMKAIQTFLQKFSRYPSGVMQKEHSIQFRLYLENSSKAIAPVLPAEEPKYSLSMGDVHLSTIPETESDEVKNSSVENLVSIPSESEVTSDNESECDVPVCDDFTSISNPLFDCNDDFTSSDDKSLSNEDVPMENFKIYSSPLFDDEDCISPKIDPYYFNTKYDLIKSLLNRDTLIDSSPKFYYLLELAHIDPIPPGIEEADFDLEEEIHLVENLYNDTLLLPKNESSNFDHHDDPSFPRPPPEPPDVKVFFDFEPDTGVLTAKVVEDISEHHVLMPKVLPSQTTLCPNIETFLSFSSENEDKVSKPGIDMHYHLMLIVSQLGFPLSIKGSLRQSLSDSLAPKRVVKGVVQPVAPTTAEQSLKIYEAKVESSSSASTSTKNIAFVSSSNTDSTNEPVSAAASISA</sequence>
<accession>A0A6L2JNL6</accession>
<reference evidence="2" key="1">
    <citation type="journal article" date="2019" name="Sci. Rep.">
        <title>Draft genome of Tanacetum cinerariifolium, the natural source of mosquito coil.</title>
        <authorList>
            <person name="Yamashiro T."/>
            <person name="Shiraishi A."/>
            <person name="Satake H."/>
            <person name="Nakayama K."/>
        </authorList>
    </citation>
    <scope>NUCLEOTIDE SEQUENCE</scope>
</reference>
<feature type="compositionally biased region" description="Polar residues" evidence="1">
    <location>
        <begin position="428"/>
        <end position="453"/>
    </location>
</feature>
<protein>
    <recommendedName>
        <fullName evidence="3">Reverse transcriptase domain-containing protein</fullName>
    </recommendedName>
</protein>
<gene>
    <name evidence="2" type="ORF">Tci_010220</name>
</gene>
<organism evidence="2">
    <name type="scientific">Tanacetum cinerariifolium</name>
    <name type="common">Dalmatian daisy</name>
    <name type="synonym">Chrysanthemum cinerariifolium</name>
    <dbReference type="NCBI Taxonomy" id="118510"/>
    <lineage>
        <taxon>Eukaryota</taxon>
        <taxon>Viridiplantae</taxon>
        <taxon>Streptophyta</taxon>
        <taxon>Embryophyta</taxon>
        <taxon>Tracheophyta</taxon>
        <taxon>Spermatophyta</taxon>
        <taxon>Magnoliopsida</taxon>
        <taxon>eudicotyledons</taxon>
        <taxon>Gunneridae</taxon>
        <taxon>Pentapetalae</taxon>
        <taxon>asterids</taxon>
        <taxon>campanulids</taxon>
        <taxon>Asterales</taxon>
        <taxon>Asteraceae</taxon>
        <taxon>Asteroideae</taxon>
        <taxon>Anthemideae</taxon>
        <taxon>Anthemidinae</taxon>
        <taxon>Tanacetum</taxon>
    </lineage>
</organism>
<dbReference type="AlphaFoldDB" id="A0A6L2JNL6"/>
<proteinExistence type="predicted"/>